<gene>
    <name evidence="2" type="ORF">SAMN05421771_0573</name>
</gene>
<accession>A0A1I6LD78</accession>
<evidence type="ECO:0000313" key="3">
    <source>
        <dbReference type="Proteomes" id="UP000199024"/>
    </source>
</evidence>
<organism evidence="2 3">
    <name type="scientific">Granulicella pectinivorans</name>
    <dbReference type="NCBI Taxonomy" id="474950"/>
    <lineage>
        <taxon>Bacteria</taxon>
        <taxon>Pseudomonadati</taxon>
        <taxon>Acidobacteriota</taxon>
        <taxon>Terriglobia</taxon>
        <taxon>Terriglobales</taxon>
        <taxon>Acidobacteriaceae</taxon>
        <taxon>Granulicella</taxon>
    </lineage>
</organism>
<dbReference type="Proteomes" id="UP000199024">
    <property type="component" value="Unassembled WGS sequence"/>
</dbReference>
<evidence type="ECO:0008006" key="4">
    <source>
        <dbReference type="Google" id="ProtNLM"/>
    </source>
</evidence>
<dbReference type="RefSeq" id="WP_245781646.1">
    <property type="nucleotide sequence ID" value="NZ_FOZL01000001.1"/>
</dbReference>
<name>A0A1I6LD78_9BACT</name>
<keyword evidence="3" id="KW-1185">Reference proteome</keyword>
<keyword evidence="1" id="KW-0472">Membrane</keyword>
<dbReference type="STRING" id="474950.SAMN05421771_0573"/>
<proteinExistence type="predicted"/>
<protein>
    <recommendedName>
        <fullName evidence="4">Adenylate cyclase</fullName>
    </recommendedName>
</protein>
<feature type="transmembrane region" description="Helical" evidence="1">
    <location>
        <begin position="142"/>
        <end position="162"/>
    </location>
</feature>
<reference evidence="2 3" key="1">
    <citation type="submission" date="2016-10" db="EMBL/GenBank/DDBJ databases">
        <authorList>
            <person name="de Groot N.N."/>
        </authorList>
    </citation>
    <scope>NUCLEOTIDE SEQUENCE [LARGE SCALE GENOMIC DNA]</scope>
    <source>
        <strain evidence="2 3">DSM 21001</strain>
    </source>
</reference>
<dbReference type="AlphaFoldDB" id="A0A1I6LD78"/>
<dbReference type="EMBL" id="FOZL01000001">
    <property type="protein sequence ID" value="SFS01399.1"/>
    <property type="molecule type" value="Genomic_DNA"/>
</dbReference>
<sequence length="424" mass="46407">MDERLLLLQRIVASRTFAKSPRLTRFLEFICVSLIEGRAREINEQQIGIHVFGRSATYSASDDSIVRSQARLLRQRLEEYFETESPLSTLIVTIPKGGYVPVFETRSSTAAPVVRAPTIHAPTPEETSTPIAVAPSSRGPRFGTALLVIAVLVLLLSAGLLYRRMRSQRAEASADPLWSKLFTPERPVLIVPSDDALVLFQEFTRTPVQLDDYLSGTYLSKANLPSIGGAPLSAEWFASHQYTSSADLNLALRLGRLPQAIGAEVETRNARVLRIDDLKSRNVILIGGSGANPWVSLFQNRLNFDVTWDWKASEGFVLNKHPAKGEGSIYRETLADGARHSYGVLAFLPGIEGNGDALLFEGTGMAGTESAADFPFSPVAFQNFARTIGATKDHMPYFEVLLETSSVGGNAPEASVITFRIIQP</sequence>
<evidence type="ECO:0000256" key="1">
    <source>
        <dbReference type="SAM" id="Phobius"/>
    </source>
</evidence>
<keyword evidence="1" id="KW-1133">Transmembrane helix</keyword>
<evidence type="ECO:0000313" key="2">
    <source>
        <dbReference type="EMBL" id="SFS01399.1"/>
    </source>
</evidence>
<keyword evidence="1" id="KW-0812">Transmembrane</keyword>